<accession>A0ABQ4ZW34</accession>
<evidence type="ECO:0000259" key="1">
    <source>
        <dbReference type="PROSITE" id="PS50994"/>
    </source>
</evidence>
<dbReference type="PROSITE" id="PS50994">
    <property type="entry name" value="INTEGRASE"/>
    <property type="match status" value="1"/>
</dbReference>
<proteinExistence type="predicted"/>
<organism evidence="2 3">
    <name type="scientific">Tanacetum coccineum</name>
    <dbReference type="NCBI Taxonomy" id="301880"/>
    <lineage>
        <taxon>Eukaryota</taxon>
        <taxon>Viridiplantae</taxon>
        <taxon>Streptophyta</taxon>
        <taxon>Embryophyta</taxon>
        <taxon>Tracheophyta</taxon>
        <taxon>Spermatophyta</taxon>
        <taxon>Magnoliopsida</taxon>
        <taxon>eudicotyledons</taxon>
        <taxon>Gunneridae</taxon>
        <taxon>Pentapetalae</taxon>
        <taxon>asterids</taxon>
        <taxon>campanulids</taxon>
        <taxon>Asterales</taxon>
        <taxon>Asteraceae</taxon>
        <taxon>Asteroideae</taxon>
        <taxon>Anthemideae</taxon>
        <taxon>Anthemidinae</taxon>
        <taxon>Tanacetum</taxon>
    </lineage>
</organism>
<dbReference type="InterPro" id="IPR050951">
    <property type="entry name" value="Retrovirus_Pol_polyprotein"/>
</dbReference>
<keyword evidence="2" id="KW-0548">Nucleotidyltransferase</keyword>
<evidence type="ECO:0000313" key="2">
    <source>
        <dbReference type="EMBL" id="GJS93556.1"/>
    </source>
</evidence>
<dbReference type="PANTHER" id="PTHR37984">
    <property type="entry name" value="PROTEIN CBG26694"/>
    <property type="match status" value="1"/>
</dbReference>
<dbReference type="GO" id="GO:0003964">
    <property type="term" value="F:RNA-directed DNA polymerase activity"/>
    <property type="evidence" value="ECO:0007669"/>
    <property type="project" value="UniProtKB-KW"/>
</dbReference>
<protein>
    <submittedName>
        <fullName evidence="2">Reverse transcriptase domain-containing protein</fullName>
    </submittedName>
</protein>
<gene>
    <name evidence="2" type="ORF">Tco_0800524</name>
</gene>
<feature type="domain" description="Integrase catalytic" evidence="1">
    <location>
        <begin position="256"/>
        <end position="422"/>
    </location>
</feature>
<keyword evidence="2" id="KW-0808">Transferase</keyword>
<name>A0ABQ4ZW34_9ASTR</name>
<dbReference type="InterPro" id="IPR012337">
    <property type="entry name" value="RNaseH-like_sf"/>
</dbReference>
<keyword evidence="3" id="KW-1185">Reference proteome</keyword>
<dbReference type="InterPro" id="IPR001584">
    <property type="entry name" value="Integrase_cat-core"/>
</dbReference>
<reference evidence="2" key="1">
    <citation type="journal article" date="2022" name="Int. J. Mol. Sci.">
        <title>Draft Genome of Tanacetum Coccineum: Genomic Comparison of Closely Related Tanacetum-Family Plants.</title>
        <authorList>
            <person name="Yamashiro T."/>
            <person name="Shiraishi A."/>
            <person name="Nakayama K."/>
            <person name="Satake H."/>
        </authorList>
    </citation>
    <scope>NUCLEOTIDE SEQUENCE</scope>
</reference>
<sequence length="449" mass="51644">MTTLVHSAVPGTHHECSPKWVPRGGRSGEKIIGGSVLITSKEMDCGITLQDYKMQFRIATIVDQKLKGLCCENRDRILLRAMSCYTEERTVEGTLPHANKCKLYQDIIRKNCPRITNQNRGTRKSYPDAAAIAYAQRGRRKPGFQHCHGIARQPFKYRPDALRDSAILKEMKFYRSRNKGAKAKKSKVSNISCEKAPEPVVFALQDVGDITLYEQSAIVNTYHKSVQHIQDHKELNMRQKRRPKPLRVRALVMTIGLNLPARILNAQVKARKEENYGTEDLQGMIRNLEPLDRLTKSAHFLPAKENDSMEKLTRQYLKEVVSRHGVPVSIISDRDGRFVSQFWQSLQEAFGTQLDMSTAYHPETDGQSERTIQTLEDMLRACVIDFGKGWDRHLPLIEFSYNNSYHKALRRHLFECVVWSQMRHLSSWAEVGRETLSYGTRNCSKQQRR</sequence>
<dbReference type="Gene3D" id="3.30.420.10">
    <property type="entry name" value="Ribonuclease H-like superfamily/Ribonuclease H"/>
    <property type="match status" value="1"/>
</dbReference>
<comment type="caution">
    <text evidence="2">The sequence shown here is derived from an EMBL/GenBank/DDBJ whole genome shotgun (WGS) entry which is preliminary data.</text>
</comment>
<reference evidence="2" key="2">
    <citation type="submission" date="2022-01" db="EMBL/GenBank/DDBJ databases">
        <authorList>
            <person name="Yamashiro T."/>
            <person name="Shiraishi A."/>
            <person name="Satake H."/>
            <person name="Nakayama K."/>
        </authorList>
    </citation>
    <scope>NUCLEOTIDE SEQUENCE</scope>
</reference>
<dbReference type="EMBL" id="BQNB010011665">
    <property type="protein sequence ID" value="GJS93556.1"/>
    <property type="molecule type" value="Genomic_DNA"/>
</dbReference>
<dbReference type="SUPFAM" id="SSF53098">
    <property type="entry name" value="Ribonuclease H-like"/>
    <property type="match status" value="1"/>
</dbReference>
<dbReference type="PANTHER" id="PTHR37984:SF5">
    <property type="entry name" value="PROTEIN NYNRIN-LIKE"/>
    <property type="match status" value="1"/>
</dbReference>
<evidence type="ECO:0000313" key="3">
    <source>
        <dbReference type="Proteomes" id="UP001151760"/>
    </source>
</evidence>
<dbReference type="Proteomes" id="UP001151760">
    <property type="component" value="Unassembled WGS sequence"/>
</dbReference>
<keyword evidence="2" id="KW-0695">RNA-directed DNA polymerase</keyword>
<dbReference type="InterPro" id="IPR036397">
    <property type="entry name" value="RNaseH_sf"/>
</dbReference>